<name>A0A9P9IHD3_9HYPO</name>
<accession>A0A9P9IHD3</accession>
<organism evidence="1 2">
    <name type="scientific">Dactylonectria estremocensis</name>
    <dbReference type="NCBI Taxonomy" id="1079267"/>
    <lineage>
        <taxon>Eukaryota</taxon>
        <taxon>Fungi</taxon>
        <taxon>Dikarya</taxon>
        <taxon>Ascomycota</taxon>
        <taxon>Pezizomycotina</taxon>
        <taxon>Sordariomycetes</taxon>
        <taxon>Hypocreomycetidae</taxon>
        <taxon>Hypocreales</taxon>
        <taxon>Nectriaceae</taxon>
        <taxon>Dactylonectria</taxon>
    </lineage>
</organism>
<evidence type="ECO:0000313" key="2">
    <source>
        <dbReference type="Proteomes" id="UP000717696"/>
    </source>
</evidence>
<dbReference type="Proteomes" id="UP000717696">
    <property type="component" value="Unassembled WGS sequence"/>
</dbReference>
<reference evidence="1" key="1">
    <citation type="journal article" date="2021" name="Nat. Commun.">
        <title>Genetic determinants of endophytism in the Arabidopsis root mycobiome.</title>
        <authorList>
            <person name="Mesny F."/>
            <person name="Miyauchi S."/>
            <person name="Thiergart T."/>
            <person name="Pickel B."/>
            <person name="Atanasova L."/>
            <person name="Karlsson M."/>
            <person name="Huettel B."/>
            <person name="Barry K.W."/>
            <person name="Haridas S."/>
            <person name="Chen C."/>
            <person name="Bauer D."/>
            <person name="Andreopoulos W."/>
            <person name="Pangilinan J."/>
            <person name="LaButti K."/>
            <person name="Riley R."/>
            <person name="Lipzen A."/>
            <person name="Clum A."/>
            <person name="Drula E."/>
            <person name="Henrissat B."/>
            <person name="Kohler A."/>
            <person name="Grigoriev I.V."/>
            <person name="Martin F.M."/>
            <person name="Hacquard S."/>
        </authorList>
    </citation>
    <scope>NUCLEOTIDE SEQUENCE</scope>
    <source>
        <strain evidence="1">MPI-CAGE-AT-0021</strain>
    </source>
</reference>
<dbReference type="OrthoDB" id="5110965at2759"/>
<evidence type="ECO:0000313" key="1">
    <source>
        <dbReference type="EMBL" id="KAH7120122.1"/>
    </source>
</evidence>
<protein>
    <submittedName>
        <fullName evidence="1">Uncharacterized protein</fullName>
    </submittedName>
</protein>
<sequence>MNTRCIVVLRHRLYFLTIIPARAVRASLYILFEMKRHNSSTPISESRRKKPAKDVQLHDAVTLFVEKTTRALQELGQDQPITKRLKFDIGKGSISLYQVETDDWLQLTTSDEMWKSADKLEMEQSKRDSRTKARDGRMAPAWVLRYVSSSIDICKGLAPQDKTKRRWQNLTRMVNPIVGKGGPLGVRVIDALAAQNVMFPTIVDMKEPIRQAIVQIAGQKIYDLLQGDTLKDIQNTPDDNDVFWPPGLITFFPSKKPEDNLKKLSLESFPVTNSDLPLVKLAVIKEAYRRKTKEAVEELGLLELLNTEAFPITSPLLEYQPYKIIDVSNALQKIALRAGADLDDPSDSVTGFYRWEENGVKHGAKFHFFNHPWSTLVDGVFDMLISHLRNLNVLRREEDSFSCCRVIRQQYGPIPTPKNMLHIIMPLTKVRCNVRLGNHGLETKSVQWTICSMILLKEGWIWSDTSIVYFSATIPILSLSI</sequence>
<keyword evidence="2" id="KW-1185">Reference proteome</keyword>
<dbReference type="AlphaFoldDB" id="A0A9P9IHD3"/>
<comment type="caution">
    <text evidence="1">The sequence shown here is derived from an EMBL/GenBank/DDBJ whole genome shotgun (WGS) entry which is preliminary data.</text>
</comment>
<gene>
    <name evidence="1" type="ORF">B0J13DRAFT_165518</name>
</gene>
<dbReference type="EMBL" id="JAGMUU010000029">
    <property type="protein sequence ID" value="KAH7120122.1"/>
    <property type="molecule type" value="Genomic_DNA"/>
</dbReference>
<proteinExistence type="predicted"/>